<comment type="caution">
    <text evidence="2">The sequence shown here is derived from an EMBL/GenBank/DDBJ whole genome shotgun (WGS) entry which is preliminary data.</text>
</comment>
<reference evidence="2" key="1">
    <citation type="submission" date="2020-05" db="EMBL/GenBank/DDBJ databases">
        <title>Phylogenomic resolution of chytrid fungi.</title>
        <authorList>
            <person name="Stajich J.E."/>
            <person name="Amses K."/>
            <person name="Simmons R."/>
            <person name="Seto K."/>
            <person name="Myers J."/>
            <person name="Bonds A."/>
            <person name="Quandt C.A."/>
            <person name="Barry K."/>
            <person name="Liu P."/>
            <person name="Grigoriev I."/>
            <person name="Longcore J.E."/>
            <person name="James T.Y."/>
        </authorList>
    </citation>
    <scope>NUCLEOTIDE SEQUENCE</scope>
    <source>
        <strain evidence="2">JEL0379</strain>
    </source>
</reference>
<evidence type="ECO:0000256" key="1">
    <source>
        <dbReference type="SAM" id="Phobius"/>
    </source>
</evidence>
<keyword evidence="1" id="KW-0812">Transmembrane</keyword>
<dbReference type="AlphaFoldDB" id="A0AAD5TNQ9"/>
<evidence type="ECO:0000313" key="3">
    <source>
        <dbReference type="Proteomes" id="UP001212152"/>
    </source>
</evidence>
<keyword evidence="3" id="KW-1185">Reference proteome</keyword>
<name>A0AAD5TNQ9_9FUNG</name>
<gene>
    <name evidence="2" type="ORF">HDU87_008495</name>
</gene>
<keyword evidence="1" id="KW-0472">Membrane</keyword>
<evidence type="ECO:0000313" key="2">
    <source>
        <dbReference type="EMBL" id="KAJ3182332.1"/>
    </source>
</evidence>
<feature type="transmembrane region" description="Helical" evidence="1">
    <location>
        <begin position="22"/>
        <end position="40"/>
    </location>
</feature>
<keyword evidence="1" id="KW-1133">Transmembrane helix</keyword>
<accession>A0AAD5TNQ9</accession>
<sequence>MAGGNPYEAYNVGGMKIPRYKMALYGMVGYAVLVTGILQYRKMQPPAPIAYESKEEEAYVKRYISYMEKELKKPVLLRKPFTGASA</sequence>
<protein>
    <submittedName>
        <fullName evidence="2">Uncharacterized protein</fullName>
    </submittedName>
</protein>
<dbReference type="Proteomes" id="UP001212152">
    <property type="component" value="Unassembled WGS sequence"/>
</dbReference>
<proteinExistence type="predicted"/>
<organism evidence="2 3">
    <name type="scientific">Geranomyces variabilis</name>
    <dbReference type="NCBI Taxonomy" id="109894"/>
    <lineage>
        <taxon>Eukaryota</taxon>
        <taxon>Fungi</taxon>
        <taxon>Fungi incertae sedis</taxon>
        <taxon>Chytridiomycota</taxon>
        <taxon>Chytridiomycota incertae sedis</taxon>
        <taxon>Chytridiomycetes</taxon>
        <taxon>Spizellomycetales</taxon>
        <taxon>Powellomycetaceae</taxon>
        <taxon>Geranomyces</taxon>
    </lineage>
</organism>
<dbReference type="EMBL" id="JADGJQ010000009">
    <property type="protein sequence ID" value="KAJ3182332.1"/>
    <property type="molecule type" value="Genomic_DNA"/>
</dbReference>